<sequence>MRLPLASGLATGAVALTLYPLFQGGAWFWSGLAVLIAVTGVGVLASRFTLDRRLVPVLQLVVLGLMLTWIFAGDHAWGGVVPTRDSAYALWLLLVAGFEDIQRYAAPVPPAAGITLLTAGGVGLIAILVDVFAVRLRRAALAGLPLLALFSVPAAVISDPIAWPVVVIAALGYIGLLLSDGRERIGQWGRAVLLRRAHRPAASAPPGAYAANSAPFRLSGKRIGFAAIALAILVPALVPTLEPDPLFGFGAGGGPGGRGNTITIPNPVAGMRGQLTQDENATVLTYTTSDGRPRYLRLWSLDQFDGEEWGMSSPRGRPEDRVSEGPLPRPPGLGSTVRTERVETRVTMSEDISRLHFLPLPYPPTLVEVEGDWRADQTTLMVFSTRQEARGLTYRVISDEPRPTPELLERAGPAPADVVDRYLRLPADLPPEIVRLARRVTQDAPTPYAKAVRLQEWFTKDGDFTYSLATRGQSNSALVDFLIRNRTGYCEQFAAAMAVMARVLDIPSRVAIGYTGGTRVGQGWQVGTHDAHAWPELYFEGVGWLRFEPTPAGAFGQGTAVAPDYSEPSTPVGDGERDTTPSDEPAATPEESEQSGESGQTQRNPRELDQGFGALPVEVDEGMPLAARIGIGAAALLLVALLPAAWRVLVRLRRRRVWTTPPAVAGGGTADAAGGRVTHAGTGWRAGGGARRAAVHAAWAELCDVLYDLGLARQASESPRALARRLTEQYDLDAEAAAAVHRIAYAEERLRYARDPGRETPHRDDIRRVRRALAATVSRRRRLRAVLAPPSTLRRLRGLGEGILDAFDLLENIRPRRRVPESRETAGRSGRVLTRTGR</sequence>
<organism evidence="4 5">
    <name type="scientific">Thermopolyspora flexuosa</name>
    <dbReference type="NCBI Taxonomy" id="103836"/>
    <lineage>
        <taxon>Bacteria</taxon>
        <taxon>Bacillati</taxon>
        <taxon>Actinomycetota</taxon>
        <taxon>Actinomycetes</taxon>
        <taxon>Streptosporangiales</taxon>
        <taxon>Streptosporangiaceae</taxon>
        <taxon>Thermopolyspora</taxon>
    </lineage>
</organism>
<dbReference type="InterPro" id="IPR052901">
    <property type="entry name" value="Bact_TGase-like"/>
</dbReference>
<feature type="transmembrane region" description="Helical" evidence="2">
    <location>
        <begin position="161"/>
        <end position="178"/>
    </location>
</feature>
<feature type="transmembrane region" description="Helical" evidence="2">
    <location>
        <begin position="625"/>
        <end position="646"/>
    </location>
</feature>
<protein>
    <submittedName>
        <fullName evidence="4">Transglutaminase superfamily protein</fullName>
    </submittedName>
</protein>
<keyword evidence="2" id="KW-0472">Membrane</keyword>
<dbReference type="InterPro" id="IPR038765">
    <property type="entry name" value="Papain-like_cys_pep_sf"/>
</dbReference>
<dbReference type="PANTHER" id="PTHR42736:SF1">
    <property type="entry name" value="PROTEIN-GLUTAMINE GAMMA-GLUTAMYLTRANSFERASE"/>
    <property type="match status" value="1"/>
</dbReference>
<dbReference type="OrthoDB" id="9804023at2"/>
<evidence type="ECO:0000256" key="2">
    <source>
        <dbReference type="SAM" id="Phobius"/>
    </source>
</evidence>
<proteinExistence type="predicted"/>
<dbReference type="SUPFAM" id="SSF54001">
    <property type="entry name" value="Cysteine proteinases"/>
    <property type="match status" value="1"/>
</dbReference>
<comment type="caution">
    <text evidence="4">The sequence shown here is derived from an EMBL/GenBank/DDBJ whole genome shotgun (WGS) entry which is preliminary data.</text>
</comment>
<dbReference type="InterPro" id="IPR021878">
    <property type="entry name" value="TgpA_N"/>
</dbReference>
<keyword evidence="2" id="KW-1133">Transmembrane helix</keyword>
<evidence type="ECO:0000259" key="3">
    <source>
        <dbReference type="SMART" id="SM00460"/>
    </source>
</evidence>
<reference evidence="4 5" key="1">
    <citation type="submission" date="2019-06" db="EMBL/GenBank/DDBJ databases">
        <title>Sequencing the genomes of 1000 actinobacteria strains.</title>
        <authorList>
            <person name="Klenk H.-P."/>
        </authorList>
    </citation>
    <scope>NUCLEOTIDE SEQUENCE [LARGE SCALE GENOMIC DNA]</scope>
    <source>
        <strain evidence="4 5">DSM 43186</strain>
    </source>
</reference>
<dbReference type="EMBL" id="VFPQ01000001">
    <property type="protein sequence ID" value="TQM76031.1"/>
    <property type="molecule type" value="Genomic_DNA"/>
</dbReference>
<keyword evidence="2" id="KW-0812">Transmembrane</keyword>
<feature type="transmembrane region" description="Helical" evidence="2">
    <location>
        <begin position="139"/>
        <end position="155"/>
    </location>
</feature>
<evidence type="ECO:0000313" key="5">
    <source>
        <dbReference type="Proteomes" id="UP000319213"/>
    </source>
</evidence>
<dbReference type="Proteomes" id="UP000319213">
    <property type="component" value="Unassembled WGS sequence"/>
</dbReference>
<feature type="transmembrane region" description="Helical" evidence="2">
    <location>
        <begin position="223"/>
        <end position="241"/>
    </location>
</feature>
<accession>A0A543IZP2</accession>
<dbReference type="Pfam" id="PF01841">
    <property type="entry name" value="Transglut_core"/>
    <property type="match status" value="1"/>
</dbReference>
<feature type="transmembrane region" description="Helical" evidence="2">
    <location>
        <begin position="54"/>
        <end position="72"/>
    </location>
</feature>
<dbReference type="SMART" id="SM00460">
    <property type="entry name" value="TGc"/>
    <property type="match status" value="1"/>
</dbReference>
<dbReference type="InterPro" id="IPR002931">
    <property type="entry name" value="Transglutaminase-like"/>
</dbReference>
<feature type="transmembrane region" description="Helical" evidence="2">
    <location>
        <begin position="25"/>
        <end position="45"/>
    </location>
</feature>
<dbReference type="RefSeq" id="WP_142259962.1">
    <property type="nucleotide sequence ID" value="NZ_BMPV01000001.1"/>
</dbReference>
<feature type="transmembrane region" description="Helical" evidence="2">
    <location>
        <begin position="111"/>
        <end position="132"/>
    </location>
</feature>
<evidence type="ECO:0000313" key="4">
    <source>
        <dbReference type="EMBL" id="TQM76031.1"/>
    </source>
</evidence>
<feature type="region of interest" description="Disordered" evidence="1">
    <location>
        <begin position="307"/>
        <end position="336"/>
    </location>
</feature>
<dbReference type="AlphaFoldDB" id="A0A543IZP2"/>
<dbReference type="Pfam" id="PF11992">
    <property type="entry name" value="TgpA_N"/>
    <property type="match status" value="1"/>
</dbReference>
<dbReference type="PANTHER" id="PTHR42736">
    <property type="entry name" value="PROTEIN-GLUTAMINE GAMMA-GLUTAMYLTRANSFERASE"/>
    <property type="match status" value="1"/>
</dbReference>
<evidence type="ECO:0000256" key="1">
    <source>
        <dbReference type="SAM" id="MobiDB-lite"/>
    </source>
</evidence>
<feature type="domain" description="Transglutaminase-like" evidence="3">
    <location>
        <begin position="482"/>
        <end position="551"/>
    </location>
</feature>
<keyword evidence="5" id="KW-1185">Reference proteome</keyword>
<name>A0A543IZP2_9ACTN</name>
<feature type="region of interest" description="Disordered" evidence="1">
    <location>
        <begin position="556"/>
        <end position="608"/>
    </location>
</feature>
<dbReference type="Gene3D" id="3.10.620.30">
    <property type="match status" value="1"/>
</dbReference>
<gene>
    <name evidence="4" type="ORF">FHX40_2755</name>
</gene>
<feature type="region of interest" description="Disordered" evidence="1">
    <location>
        <begin position="819"/>
        <end position="838"/>
    </location>
</feature>